<keyword evidence="12" id="KW-0378">Hydrolase</keyword>
<dbReference type="CDD" id="cd01086">
    <property type="entry name" value="MetAP1"/>
    <property type="match status" value="1"/>
</dbReference>
<feature type="repeat" description="FG-GAP" evidence="13">
    <location>
        <begin position="640"/>
        <end position="701"/>
    </location>
</feature>
<evidence type="ECO:0000256" key="9">
    <source>
        <dbReference type="ARBA" id="ARBA00023136"/>
    </source>
</evidence>
<dbReference type="GO" id="GO:0048513">
    <property type="term" value="P:animal organ development"/>
    <property type="evidence" value="ECO:0007669"/>
    <property type="project" value="UniProtKB-ARBA"/>
</dbReference>
<dbReference type="GO" id="GO:0004239">
    <property type="term" value="F:initiator methionyl aminopeptidase activity"/>
    <property type="evidence" value="ECO:0007669"/>
    <property type="project" value="UniProtKB-UniRule"/>
</dbReference>
<dbReference type="GO" id="GO:0009897">
    <property type="term" value="C:external side of plasma membrane"/>
    <property type="evidence" value="ECO:0007669"/>
    <property type="project" value="TreeGrafter"/>
</dbReference>
<dbReference type="PROSITE" id="PS00680">
    <property type="entry name" value="MAP_1"/>
    <property type="match status" value="1"/>
</dbReference>
<dbReference type="PANTHER" id="PTHR23220">
    <property type="entry name" value="INTEGRIN ALPHA"/>
    <property type="match status" value="1"/>
</dbReference>
<evidence type="ECO:0000256" key="4">
    <source>
        <dbReference type="ARBA" id="ARBA00022729"/>
    </source>
</evidence>
<evidence type="ECO:0000256" key="3">
    <source>
        <dbReference type="ARBA" id="ARBA00022692"/>
    </source>
</evidence>
<dbReference type="InterPro" id="IPR036005">
    <property type="entry name" value="Creatinase/aminopeptidase-like"/>
</dbReference>
<evidence type="ECO:0000259" key="18">
    <source>
        <dbReference type="Pfam" id="PF20805"/>
    </source>
</evidence>
<dbReference type="GO" id="GO:0006508">
    <property type="term" value="P:proteolysis"/>
    <property type="evidence" value="ECO:0007669"/>
    <property type="project" value="UniProtKB-KW"/>
</dbReference>
<dbReference type="InterPro" id="IPR013517">
    <property type="entry name" value="FG-GAP"/>
</dbReference>
<feature type="region of interest" description="Disordered" evidence="15">
    <location>
        <begin position="1222"/>
        <end position="1245"/>
    </location>
</feature>
<dbReference type="Gene3D" id="2.130.10.130">
    <property type="entry name" value="Integrin alpha, N-terminal"/>
    <property type="match status" value="1"/>
</dbReference>
<dbReference type="InterPro" id="IPR032695">
    <property type="entry name" value="Integrin_dom_sf"/>
</dbReference>
<keyword evidence="8 14" id="KW-0401">Integrin</keyword>
<dbReference type="InterPro" id="IPR000413">
    <property type="entry name" value="Integrin_alpha"/>
</dbReference>
<feature type="binding site" evidence="12">
    <location>
        <position position="269"/>
    </location>
    <ligand>
        <name>a divalent metal cation</name>
        <dbReference type="ChEBI" id="CHEBI:60240"/>
        <label>2</label>
        <note>catalytic</note>
    </ligand>
</feature>
<dbReference type="Gene3D" id="3.90.230.10">
    <property type="entry name" value="Creatinase/methionine aminopeptidase superfamily"/>
    <property type="match status" value="1"/>
</dbReference>
<dbReference type="STRING" id="568069.A0A1J1IUP8"/>
<feature type="domain" description="Integrin alpha second immunoglobulin-like" evidence="18">
    <location>
        <begin position="959"/>
        <end position="1079"/>
    </location>
</feature>
<dbReference type="InterPro" id="IPR048285">
    <property type="entry name" value="Integrin_alpha_Ig-like_2"/>
</dbReference>
<keyword evidence="9 14" id="KW-0472">Membrane</keyword>
<comment type="subcellular location">
    <subcellularLocation>
        <location evidence="1 14">Membrane</location>
        <topology evidence="1 14">Single-pass type I membrane protein</topology>
    </subcellularLocation>
</comment>
<dbReference type="HAMAP" id="MF_01974">
    <property type="entry name" value="MetAP_1"/>
    <property type="match status" value="1"/>
</dbReference>
<dbReference type="InterPro" id="IPR013649">
    <property type="entry name" value="Integrin_alpha_Ig-like_1"/>
</dbReference>
<evidence type="ECO:0000259" key="17">
    <source>
        <dbReference type="Pfam" id="PF08441"/>
    </source>
</evidence>
<keyword evidence="11" id="KW-0325">Glycoprotein</keyword>
<feature type="binding site" evidence="12">
    <location>
        <position position="243"/>
    </location>
    <ligand>
        <name>substrate</name>
    </ligand>
</feature>
<evidence type="ECO:0000256" key="2">
    <source>
        <dbReference type="ARBA" id="ARBA00008054"/>
    </source>
</evidence>
<evidence type="ECO:0000256" key="12">
    <source>
        <dbReference type="HAMAP-Rule" id="MF_03174"/>
    </source>
</evidence>
<evidence type="ECO:0000256" key="1">
    <source>
        <dbReference type="ARBA" id="ARBA00004479"/>
    </source>
</evidence>
<dbReference type="InterPro" id="IPR018184">
    <property type="entry name" value="Integrin_alpha_C_CS"/>
</dbReference>
<dbReference type="PROSITE" id="PS51470">
    <property type="entry name" value="FG_GAP"/>
    <property type="match status" value="3"/>
</dbReference>
<accession>A0A1J1IUP8</accession>
<feature type="binding site" evidence="12">
    <location>
        <position position="173"/>
    </location>
    <ligand>
        <name>a divalent metal cation</name>
        <dbReference type="ChEBI" id="CHEBI:60240"/>
        <label>1</label>
    </ligand>
</feature>
<dbReference type="PROSITE" id="PS00242">
    <property type="entry name" value="INTEGRIN_ALPHA"/>
    <property type="match status" value="1"/>
</dbReference>
<organism evidence="19 20">
    <name type="scientific">Clunio marinus</name>
    <dbReference type="NCBI Taxonomy" id="568069"/>
    <lineage>
        <taxon>Eukaryota</taxon>
        <taxon>Metazoa</taxon>
        <taxon>Ecdysozoa</taxon>
        <taxon>Arthropoda</taxon>
        <taxon>Hexapoda</taxon>
        <taxon>Insecta</taxon>
        <taxon>Pterygota</taxon>
        <taxon>Neoptera</taxon>
        <taxon>Endopterygota</taxon>
        <taxon>Diptera</taxon>
        <taxon>Nematocera</taxon>
        <taxon>Chironomoidea</taxon>
        <taxon>Chironomidae</taxon>
        <taxon>Clunio</taxon>
    </lineage>
</organism>
<evidence type="ECO:0000313" key="20">
    <source>
        <dbReference type="Proteomes" id="UP000183832"/>
    </source>
</evidence>
<dbReference type="OrthoDB" id="5573735at2759"/>
<keyword evidence="10 14" id="KW-0675">Receptor</keyword>
<feature type="compositionally biased region" description="Basic residues" evidence="15">
    <location>
        <begin position="1236"/>
        <end position="1245"/>
    </location>
</feature>
<keyword evidence="4" id="KW-0732">Signal</keyword>
<evidence type="ECO:0000256" key="8">
    <source>
        <dbReference type="ARBA" id="ARBA00023037"/>
    </source>
</evidence>
<keyword evidence="20" id="KW-1185">Reference proteome</keyword>
<dbReference type="Gene3D" id="2.60.40.1510">
    <property type="entry name" value="ntegrin, alpha v. Chain A, domain 3"/>
    <property type="match status" value="1"/>
</dbReference>
<dbReference type="SMART" id="SM00191">
    <property type="entry name" value="Int_alpha"/>
    <property type="match status" value="5"/>
</dbReference>
<keyword evidence="7 14" id="KW-1133">Transmembrane helix</keyword>
<evidence type="ECO:0000256" key="7">
    <source>
        <dbReference type="ARBA" id="ARBA00022989"/>
    </source>
</evidence>
<dbReference type="GO" id="GO:0008305">
    <property type="term" value="C:integrin complex"/>
    <property type="evidence" value="ECO:0007669"/>
    <property type="project" value="InterPro"/>
</dbReference>
<dbReference type="NCBIfam" id="TIGR00500">
    <property type="entry name" value="met_pdase_I"/>
    <property type="match status" value="1"/>
</dbReference>
<proteinExistence type="inferred from homology"/>
<keyword evidence="12" id="KW-0479">Metal-binding</keyword>
<evidence type="ECO:0000313" key="19">
    <source>
        <dbReference type="EMBL" id="CRL02265.1"/>
    </source>
</evidence>
<dbReference type="PRINTS" id="PR01185">
    <property type="entry name" value="INTEGRINA"/>
</dbReference>
<dbReference type="Pfam" id="PF20805">
    <property type="entry name" value="Integrin_A_Ig_2"/>
    <property type="match status" value="1"/>
</dbReference>
<reference evidence="19 20" key="1">
    <citation type="submission" date="2015-04" db="EMBL/GenBank/DDBJ databases">
        <authorList>
            <person name="Syromyatnikov M.Y."/>
            <person name="Popov V.N."/>
        </authorList>
    </citation>
    <scope>NUCLEOTIDE SEQUENCE [LARGE SCALE GENOMIC DNA]</scope>
</reference>
<feature type="domain" description="Peptidase M24" evidence="16">
    <location>
        <begin position="80"/>
        <end position="287"/>
    </location>
</feature>
<feature type="transmembrane region" description="Helical" evidence="14">
    <location>
        <begin position="1385"/>
        <end position="1407"/>
    </location>
</feature>
<dbReference type="InterPro" id="IPR000994">
    <property type="entry name" value="Pept_M24"/>
</dbReference>
<comment type="similarity">
    <text evidence="12">Belongs to the peptidase M24A family. Methionine aminopeptidase type 1 subfamily.</text>
</comment>
<comment type="cofactor">
    <cofactor evidence="12">
        <name>Co(2+)</name>
        <dbReference type="ChEBI" id="CHEBI:48828"/>
    </cofactor>
    <cofactor evidence="12">
        <name>Zn(2+)</name>
        <dbReference type="ChEBI" id="CHEBI:29105"/>
    </cofactor>
    <cofactor evidence="12">
        <name>Mn(2+)</name>
        <dbReference type="ChEBI" id="CHEBI:29035"/>
    </cofactor>
    <cofactor evidence="12">
        <name>Fe(2+)</name>
        <dbReference type="ChEBI" id="CHEBI:29033"/>
    </cofactor>
    <text evidence="12">Binds 2 divalent metal cations per subunit. Has a high-affinity and a low affinity metal-binding site. The true nature of the physiological cofactor is under debate. The enzyme is active with cobalt, zinc, manganese or divalent iron ions. Most likely, methionine aminopeptidases function as mononuclear Fe(2+)-metalloproteases under physiological conditions, and the catalytically relevant metal-binding site has been assigned to the histidine-containing high-affinity site.</text>
</comment>
<dbReference type="Pfam" id="PF01839">
    <property type="entry name" value="FG-GAP"/>
    <property type="match status" value="2"/>
</dbReference>
<dbReference type="GO" id="GO:0007160">
    <property type="term" value="P:cell-matrix adhesion"/>
    <property type="evidence" value="ECO:0007669"/>
    <property type="project" value="TreeGrafter"/>
</dbReference>
<feature type="binding site" evidence="12">
    <location>
        <position position="145"/>
    </location>
    <ligand>
        <name>substrate</name>
    </ligand>
</feature>
<evidence type="ECO:0000256" key="6">
    <source>
        <dbReference type="ARBA" id="ARBA00022889"/>
    </source>
</evidence>
<comment type="catalytic activity">
    <reaction evidence="12">
        <text>Release of N-terminal amino acids, preferentially methionine, from peptides and arylamides.</text>
        <dbReference type="EC" id="3.4.11.18"/>
    </reaction>
</comment>
<dbReference type="SUPFAM" id="SSF55920">
    <property type="entry name" value="Creatinase/aminopeptidase"/>
    <property type="match status" value="1"/>
</dbReference>
<dbReference type="GO" id="GO:0005178">
    <property type="term" value="F:integrin binding"/>
    <property type="evidence" value="ECO:0007669"/>
    <property type="project" value="TreeGrafter"/>
</dbReference>
<dbReference type="Gene3D" id="2.60.40.1530">
    <property type="entry name" value="ntegrin, alpha v. Chain A, domain 4"/>
    <property type="match status" value="1"/>
</dbReference>
<dbReference type="InterPro" id="IPR028994">
    <property type="entry name" value="Integrin_alpha_N"/>
</dbReference>
<keyword evidence="5" id="KW-0677">Repeat</keyword>
<dbReference type="GO" id="GO:0070006">
    <property type="term" value="F:metalloaminopeptidase activity"/>
    <property type="evidence" value="ECO:0007669"/>
    <property type="project" value="UniProtKB-UniRule"/>
</dbReference>
<name>A0A1J1IUP8_9DIPT</name>
<evidence type="ECO:0000256" key="14">
    <source>
        <dbReference type="RuleBase" id="RU003762"/>
    </source>
</evidence>
<dbReference type="Pfam" id="PF08441">
    <property type="entry name" value="Integrin_A_Ig_1"/>
    <property type="match status" value="1"/>
</dbReference>
<dbReference type="GO" id="GO:0007229">
    <property type="term" value="P:integrin-mediated signaling pathway"/>
    <property type="evidence" value="ECO:0007669"/>
    <property type="project" value="UniProtKB-KW"/>
</dbReference>
<keyword evidence="6 14" id="KW-0130">Cell adhesion</keyword>
<evidence type="ECO:0000256" key="13">
    <source>
        <dbReference type="PROSITE-ProRule" id="PRU00803"/>
    </source>
</evidence>
<feature type="binding site" evidence="12">
    <location>
        <position position="162"/>
    </location>
    <ligand>
        <name>a divalent metal cation</name>
        <dbReference type="ChEBI" id="CHEBI:60240"/>
        <label>1</label>
    </ligand>
</feature>
<keyword evidence="3 14" id="KW-0812">Transmembrane</keyword>
<dbReference type="Gene3D" id="2.60.40.1460">
    <property type="entry name" value="Integrin domains. Chain A, domain 2"/>
    <property type="match status" value="1"/>
</dbReference>
<evidence type="ECO:0000256" key="15">
    <source>
        <dbReference type="SAM" id="MobiDB-lite"/>
    </source>
</evidence>
<dbReference type="Proteomes" id="UP000183832">
    <property type="component" value="Unassembled WGS sequence"/>
</dbReference>
<feature type="repeat" description="FG-GAP" evidence="13">
    <location>
        <begin position="768"/>
        <end position="830"/>
    </location>
</feature>
<sequence length="1443" mass="163552">MKFPKYNFQNIRQIRNFFFKKQEPNFDLGTCTIIQKTGNVSTNRSTVPDTIAKPPYYKNLNKPSETSGPIEIKTEEQIKRMRESCKLAANILSKCGDILEIGMTTDDIDAFVHNETIANNAYPSPLRYCGFPKSVCTSVNNVACHGIPDDRPLEDGDIINIDISVFLNSYHGDCSKTFLVGNVDERGRYLVEHNEKAVMQAINICKPGRKFHRIGKTISKYAKKCNLRTVPAFIGHGIGNFFHGPPSIYHFENYYDVGVMYPGMTFTIEPVFSLGTEECEVWEDGWTAVTVDGSRTNLFNCLIDHFYQNKYNSKEPKKLLILLFIPLANCFNISPSPNIIIKKPSLSTSLPQTRSSYFGYAINLRINSVLIGAPRAQSTLATQRKVEETGAVFKCNLHDDQICHPYHFDTLGNTRVENTDLAYNSEKKDFQMLGASMDGHESEFDRFVVCAPLLKADVEESDHYLLHGICYWVESSNGTQPSGIRQIIPLRQRKFQTVPGDKGDHHYYYIYGESGFSVHISENNEEIIIGCPGIMNWRGSIIRYRAHKQLDLGGLSRRDLTLEHSIRKRQTFEFRSEIPNPFYTDLSDDSYFGYAVSSGYFMGQSIPRLFYVASAPQANKQTGEVFIFDIEDYRFEKKIKVFNKFSGTQMGEYFGYTLLVDDFNGDTLPDLIVSAPFFSKSGEYENGAVYVFINEGNLSFDLQSIVISEYELNGRFGTALSKIGDINLDGYQDIAISAPFEGDGVVYIYLGGPEGLSLKPIQKIQAPSELPSPYTDVVSSMFGHGMSRGVDIDSNGYRDIAIGSPNAESVYVFKTYPVVKFVGSITTSKNELSLDDTKFNMKVCAHLESSTMIENDIEFALTILLDTQHNRASFSPRETQNVNQEIIKLATGDDRCFDIIVTVKGTLADIFKPILIEMKYDLVEKIPEHTTEFCETCVAIDPRDSKVVSTKITFNTGCNGERCISDLAVVGTLMNVRQPYVLGSAKAITIQYEISNAGESAYLTQLKITIPTNVTTFSKIPTSCREENSGRDMICDINSGAPVTSSETIKININLDTSKLEGDSFKVIAVVSSAGDEQKPLDNTYENEIFMTEFSDVELQGQSSAPQLSIEDGLRVENIQYSYNIYNNGPSTIKELLVNIQIPTIFIPQPNYHVPIVNFNEIGIRGFYINKVYEVTWTKENKILMQSVEEIGNEYQLAVDNMNVNFDSSKLGYDYDITLRHEDRQNNNEEPFGQSQHRRRRRRSIQQRDDDNIFRVFNQYTGSIDEYHSSYRISSDKEDNTLKTLPKNRTIYFDCSQSEEMDECVEAQFIIHNFRPGSEPFSINMNFSIDLSKIDEIFNENHNIFLYKTNSRLQRAGDEELKTLKVTTSNPYTIIYEKRSTSTPIWAWVMSSILGILVLILLCYALYRLGFFKRSQKEELERLTRESRNISAEEAEELKTLNA</sequence>
<dbReference type="InterPro" id="IPR002467">
    <property type="entry name" value="Pept_M24A_MAP1"/>
</dbReference>
<dbReference type="GO" id="GO:0033627">
    <property type="term" value="P:cell adhesion mediated by integrin"/>
    <property type="evidence" value="ECO:0007669"/>
    <property type="project" value="TreeGrafter"/>
</dbReference>
<dbReference type="GO" id="GO:0007157">
    <property type="term" value="P:heterophilic cell-cell adhesion via plasma membrane cell adhesion molecules"/>
    <property type="evidence" value="ECO:0007669"/>
    <property type="project" value="UniProtKB-ARBA"/>
</dbReference>
<evidence type="ECO:0000256" key="5">
    <source>
        <dbReference type="ARBA" id="ARBA00022737"/>
    </source>
</evidence>
<dbReference type="Pfam" id="PF00557">
    <property type="entry name" value="Peptidase_M24"/>
    <property type="match status" value="1"/>
</dbReference>
<feature type="repeat" description="FG-GAP" evidence="13">
    <location>
        <begin position="703"/>
        <end position="758"/>
    </location>
</feature>
<dbReference type="EMBL" id="CVRI01000057">
    <property type="protein sequence ID" value="CRL02265.1"/>
    <property type="molecule type" value="Genomic_DNA"/>
</dbReference>
<evidence type="ECO:0000259" key="16">
    <source>
        <dbReference type="Pfam" id="PF00557"/>
    </source>
</evidence>
<comment type="similarity">
    <text evidence="2 14">Belongs to the integrin alpha chain family.</text>
</comment>
<dbReference type="PANTHER" id="PTHR23220:SF83">
    <property type="entry name" value="INTEGRIN ALPHA-PS3-RELATED"/>
    <property type="match status" value="1"/>
</dbReference>
<keyword evidence="12" id="KW-0645">Protease</keyword>
<dbReference type="SUPFAM" id="SSF69318">
    <property type="entry name" value="Integrin alpha N-terminal domain"/>
    <property type="match status" value="1"/>
</dbReference>
<dbReference type="GO" id="GO:0046872">
    <property type="term" value="F:metal ion binding"/>
    <property type="evidence" value="ECO:0007669"/>
    <property type="project" value="UniProtKB-UniRule"/>
</dbReference>
<dbReference type="SUPFAM" id="SSF69179">
    <property type="entry name" value="Integrin domains"/>
    <property type="match status" value="2"/>
</dbReference>
<feature type="binding site" evidence="12">
    <location>
        <position position="236"/>
    </location>
    <ligand>
        <name>a divalent metal cation</name>
        <dbReference type="ChEBI" id="CHEBI:60240"/>
        <label>2</label>
        <note>catalytic</note>
    </ligand>
</feature>
<feature type="domain" description="Integrin alpha first immunoglubulin-like" evidence="17">
    <location>
        <begin position="824"/>
        <end position="955"/>
    </location>
</feature>
<gene>
    <name evidence="19" type="primary">putative Integrin alpha-PS3</name>
    <name evidence="19" type="ORF">CLUMA_CG015128</name>
</gene>
<feature type="binding site" evidence="12">
    <location>
        <position position="173"/>
    </location>
    <ligand>
        <name>a divalent metal cation</name>
        <dbReference type="ChEBI" id="CHEBI:60240"/>
        <label>2</label>
        <note>catalytic</note>
    </ligand>
</feature>
<comment type="caution">
    <text evidence="12">Lacks conserved residue(s) required for the propagation of feature annotation.</text>
</comment>
<dbReference type="InterPro" id="IPR013519">
    <property type="entry name" value="Int_alpha_beta-p"/>
</dbReference>
<protein>
    <submittedName>
        <fullName evidence="19">CLUMA_CG015128, isoform A</fullName>
    </submittedName>
</protein>
<evidence type="ECO:0000256" key="10">
    <source>
        <dbReference type="ARBA" id="ARBA00023170"/>
    </source>
</evidence>
<keyword evidence="12" id="KW-0031">Aminopeptidase</keyword>
<evidence type="ECO:0000256" key="11">
    <source>
        <dbReference type="ARBA" id="ARBA00023180"/>
    </source>
</evidence>
<dbReference type="Gene3D" id="1.20.5.930">
    <property type="entry name" value="Bicelle-embedded integrin alpha(iib) transmembrane segment"/>
    <property type="match status" value="1"/>
</dbReference>